<evidence type="ECO:0000313" key="4">
    <source>
        <dbReference type="Proteomes" id="UP000297597"/>
    </source>
</evidence>
<gene>
    <name evidence="3" type="primary">minJ</name>
    <name evidence="3" type="ORF">Pmgp_02626</name>
</gene>
<feature type="transmembrane region" description="Helical" evidence="1">
    <location>
        <begin position="134"/>
        <end position="158"/>
    </location>
</feature>
<feature type="transmembrane region" description="Helical" evidence="1">
    <location>
        <begin position="178"/>
        <end position="194"/>
    </location>
</feature>
<dbReference type="InterPro" id="IPR001478">
    <property type="entry name" value="PDZ"/>
</dbReference>
<reference evidence="3 4" key="1">
    <citation type="journal article" date="2018" name="Environ. Microbiol.">
        <title>Novel energy conservation strategies and behaviour of Pelotomaculum schinkii driving syntrophic propionate catabolism.</title>
        <authorList>
            <person name="Hidalgo-Ahumada C.A.P."/>
            <person name="Nobu M.K."/>
            <person name="Narihiro T."/>
            <person name="Tamaki H."/>
            <person name="Liu W.T."/>
            <person name="Kamagata Y."/>
            <person name="Stams A.J.M."/>
            <person name="Imachi H."/>
            <person name="Sousa D.Z."/>
        </authorList>
    </citation>
    <scope>NUCLEOTIDE SEQUENCE [LARGE SCALE GENOMIC DNA]</scope>
    <source>
        <strain evidence="3 4">MGP</strain>
    </source>
</reference>
<dbReference type="InterPro" id="IPR036034">
    <property type="entry name" value="PDZ_sf"/>
</dbReference>
<dbReference type="SUPFAM" id="SSF50156">
    <property type="entry name" value="PDZ domain-like"/>
    <property type="match status" value="1"/>
</dbReference>
<protein>
    <submittedName>
        <fullName evidence="3">Cell division topological determinant MinJ</fullName>
    </submittedName>
</protein>
<evidence type="ECO:0000313" key="3">
    <source>
        <dbReference type="EMBL" id="TEB10122.1"/>
    </source>
</evidence>
<dbReference type="InterPro" id="IPR041489">
    <property type="entry name" value="PDZ_6"/>
</dbReference>
<proteinExistence type="predicted"/>
<feature type="transmembrane region" description="Helical" evidence="1">
    <location>
        <begin position="92"/>
        <end position="122"/>
    </location>
</feature>
<dbReference type="PROSITE" id="PS50106">
    <property type="entry name" value="PDZ"/>
    <property type="match status" value="1"/>
</dbReference>
<dbReference type="RefSeq" id="WP_134214433.1">
    <property type="nucleotide sequence ID" value="NZ_QFFZ01000032.1"/>
</dbReference>
<comment type="caution">
    <text evidence="3">The sequence shown here is derived from an EMBL/GenBank/DDBJ whole genome shotgun (WGS) entry which is preliminary data.</text>
</comment>
<name>A0A4Y7RN73_9FIRM</name>
<feature type="transmembrane region" description="Helical" evidence="1">
    <location>
        <begin position="12"/>
        <end position="37"/>
    </location>
</feature>
<dbReference type="EMBL" id="QFFZ01000032">
    <property type="protein sequence ID" value="TEB10122.1"/>
    <property type="molecule type" value="Genomic_DNA"/>
</dbReference>
<feature type="transmembrane region" description="Helical" evidence="1">
    <location>
        <begin position="247"/>
        <end position="265"/>
    </location>
</feature>
<dbReference type="OrthoDB" id="198399at2"/>
<dbReference type="AlphaFoldDB" id="A0A4Y7RN73"/>
<keyword evidence="3" id="KW-0132">Cell division</keyword>
<dbReference type="SMART" id="SM00228">
    <property type="entry name" value="PDZ"/>
    <property type="match status" value="1"/>
</dbReference>
<dbReference type="Pfam" id="PF17820">
    <property type="entry name" value="PDZ_6"/>
    <property type="match status" value="1"/>
</dbReference>
<sequence>MFPFSEVLPLIFISFLQAFADPAFLFLFLVVFALIAVQYNRMERLRTDFFGVKTRRSGIDILVATGFGLLGGLAGSCLLVFVGLTISGDLYYLWPVAVLLMLVNIRFLCFAYAGGILALSSLLLGYPQISVPQILALVAILHMVESFLILASGHLGAVPAYVKGPEGNVVGGFTLQKFWPIPIVALVVLAGSSIEGSSVAMPDWWPLINPVVQGDLQNLIFMLQPLVAGLGYGDIAIARSPVEKSRLSALFLGIYSLTLLALALLAGQSRIVAFFAALLSPLGHEAVIYIGKRIELKGKPLYVPSEQGLRVMDVLPGGPAWRSGLRPGDVVMSINGIRPLSNAEFRYLMQNSIPPVAVDYHSRSAGTSRSVIVAQAVPGQTWGLAPVPESNESRYLELLTTGPLGRWLQQAWGKFMR</sequence>
<keyword evidence="1" id="KW-1133">Transmembrane helix</keyword>
<keyword evidence="1" id="KW-0812">Transmembrane</keyword>
<evidence type="ECO:0000259" key="2">
    <source>
        <dbReference type="PROSITE" id="PS50106"/>
    </source>
</evidence>
<organism evidence="3 4">
    <name type="scientific">Pelotomaculum propionicicum</name>
    <dbReference type="NCBI Taxonomy" id="258475"/>
    <lineage>
        <taxon>Bacteria</taxon>
        <taxon>Bacillati</taxon>
        <taxon>Bacillota</taxon>
        <taxon>Clostridia</taxon>
        <taxon>Eubacteriales</taxon>
        <taxon>Desulfotomaculaceae</taxon>
        <taxon>Pelotomaculum</taxon>
    </lineage>
</organism>
<dbReference type="Proteomes" id="UP000297597">
    <property type="component" value="Unassembled WGS sequence"/>
</dbReference>
<evidence type="ECO:0000256" key="1">
    <source>
        <dbReference type="SAM" id="Phobius"/>
    </source>
</evidence>
<keyword evidence="4" id="KW-1185">Reference proteome</keyword>
<feature type="transmembrane region" description="Helical" evidence="1">
    <location>
        <begin position="58"/>
        <end position="86"/>
    </location>
</feature>
<dbReference type="Gene3D" id="2.30.42.10">
    <property type="match status" value="1"/>
</dbReference>
<keyword evidence="1" id="KW-0472">Membrane</keyword>
<accession>A0A4Y7RN73</accession>
<keyword evidence="3" id="KW-0131">Cell cycle</keyword>
<feature type="domain" description="PDZ" evidence="2">
    <location>
        <begin position="306"/>
        <end position="364"/>
    </location>
</feature>
<dbReference type="GO" id="GO:0051301">
    <property type="term" value="P:cell division"/>
    <property type="evidence" value="ECO:0007669"/>
    <property type="project" value="UniProtKB-KW"/>
</dbReference>